<evidence type="ECO:0000313" key="3">
    <source>
        <dbReference type="Proteomes" id="UP000198327"/>
    </source>
</evidence>
<sequence length="467" mass="49671">MNASVWIVRDAEVDGVANTDIRIDNGRIAEVGHGLPSKGMPVVDADGCAVIPGLTDHHIHLHAMAAAEKSVQCGPPDVSDFDDLAQALASAPVDRDGWIRGIGYAESVAGALDRFALDKMQPNRKVRIQHRSGALWMMNTLAAENIDLAGSTLIGVERDSEGAANGRLWRADGWLRERLPHAQPPNLREVGRTLSLFGITSVTDATPDLSMQTVESLSKAVDSREIPQRVHILGAPLGFVDGDAKGLVKAGPYKIVLGDSDLPDYDQLVDRIETVHRAGRPVAVHCVSAAALVLLLAALEHAGPLTGDRIEHASIVPVDCVPTLRRMGVRIVTQPGFIADRGDRYLREVDGRDHADLYRCNSLLQAAVPVALSSDAPYGPLDPWAVIVAAMRRRTQSGSILGPSERVSAAAALDAYLGPAHDPGGHPSRLTVGRPADFVVLSAPIEEILASPGADAVRETYVGGIRA</sequence>
<feature type="domain" description="Amidohydrolase 3" evidence="1">
    <location>
        <begin position="42"/>
        <end position="464"/>
    </location>
</feature>
<dbReference type="SUPFAM" id="SSF51556">
    <property type="entry name" value="Metallo-dependent hydrolases"/>
    <property type="match status" value="1"/>
</dbReference>
<dbReference type="AlphaFoldDB" id="A0A239M2L9"/>
<reference evidence="3" key="1">
    <citation type="submission" date="2017-06" db="EMBL/GenBank/DDBJ databases">
        <authorList>
            <person name="Varghese N."/>
            <person name="Submissions S."/>
        </authorList>
    </citation>
    <scope>NUCLEOTIDE SEQUENCE [LARGE SCALE GENOMIC DNA]</scope>
    <source>
        <strain evidence="3">JCM 23211</strain>
    </source>
</reference>
<dbReference type="PANTHER" id="PTHR22642">
    <property type="entry name" value="IMIDAZOLONEPROPIONASE"/>
    <property type="match status" value="1"/>
</dbReference>
<dbReference type="OrthoDB" id="3173428at2"/>
<keyword evidence="3" id="KW-1185">Reference proteome</keyword>
<dbReference type="Gene3D" id="3.20.20.140">
    <property type="entry name" value="Metal-dependent hydrolases"/>
    <property type="match status" value="2"/>
</dbReference>
<dbReference type="Gene3D" id="3.10.310.70">
    <property type="match status" value="1"/>
</dbReference>
<keyword evidence="2" id="KW-0378">Hydrolase</keyword>
<dbReference type="InterPro" id="IPR013108">
    <property type="entry name" value="Amidohydro_3"/>
</dbReference>
<gene>
    <name evidence="2" type="ORF">SAMN05421642_11583</name>
</gene>
<protein>
    <submittedName>
        <fullName evidence="2">Predicted amidohydrolase YtcJ</fullName>
    </submittedName>
</protein>
<dbReference type="GO" id="GO:0016810">
    <property type="term" value="F:hydrolase activity, acting on carbon-nitrogen (but not peptide) bonds"/>
    <property type="evidence" value="ECO:0007669"/>
    <property type="project" value="InterPro"/>
</dbReference>
<dbReference type="EMBL" id="FZOW01000015">
    <property type="protein sequence ID" value="SNT36358.1"/>
    <property type="molecule type" value="Genomic_DNA"/>
</dbReference>
<accession>A0A239M2L9</accession>
<organism evidence="2 3">
    <name type="scientific">Rhodococcoides kyotonense</name>
    <dbReference type="NCBI Taxonomy" id="398843"/>
    <lineage>
        <taxon>Bacteria</taxon>
        <taxon>Bacillati</taxon>
        <taxon>Actinomycetota</taxon>
        <taxon>Actinomycetes</taxon>
        <taxon>Mycobacteriales</taxon>
        <taxon>Nocardiaceae</taxon>
        <taxon>Rhodococcoides</taxon>
    </lineage>
</organism>
<dbReference type="InterPro" id="IPR032466">
    <property type="entry name" value="Metal_Hydrolase"/>
</dbReference>
<dbReference type="InterPro" id="IPR011059">
    <property type="entry name" value="Metal-dep_hydrolase_composite"/>
</dbReference>
<dbReference type="RefSeq" id="WP_089250400.1">
    <property type="nucleotide sequence ID" value="NZ_FZOW01000015.1"/>
</dbReference>
<name>A0A239M2L9_9NOCA</name>
<dbReference type="Proteomes" id="UP000198327">
    <property type="component" value="Unassembled WGS sequence"/>
</dbReference>
<dbReference type="Pfam" id="PF07969">
    <property type="entry name" value="Amidohydro_3"/>
    <property type="match status" value="1"/>
</dbReference>
<dbReference type="SUPFAM" id="SSF51338">
    <property type="entry name" value="Composite domain of metallo-dependent hydrolases"/>
    <property type="match status" value="1"/>
</dbReference>
<evidence type="ECO:0000313" key="2">
    <source>
        <dbReference type="EMBL" id="SNT36358.1"/>
    </source>
</evidence>
<dbReference type="PANTHER" id="PTHR22642:SF2">
    <property type="entry name" value="PROTEIN LONG AFTER FAR-RED 3"/>
    <property type="match status" value="1"/>
</dbReference>
<dbReference type="Gene3D" id="2.30.40.10">
    <property type="entry name" value="Urease, subunit C, domain 1"/>
    <property type="match status" value="2"/>
</dbReference>
<proteinExistence type="predicted"/>
<evidence type="ECO:0000259" key="1">
    <source>
        <dbReference type="Pfam" id="PF07969"/>
    </source>
</evidence>